<organism evidence="1 2">
    <name type="scientific">Moorena producens 3L</name>
    <dbReference type="NCBI Taxonomy" id="489825"/>
    <lineage>
        <taxon>Bacteria</taxon>
        <taxon>Bacillati</taxon>
        <taxon>Cyanobacteriota</taxon>
        <taxon>Cyanophyceae</taxon>
        <taxon>Coleofasciculales</taxon>
        <taxon>Coleofasciculaceae</taxon>
        <taxon>Moorena</taxon>
    </lineage>
</organism>
<sequence length="49" mass="5337">MGLESRVSDFNYGGILRYHSNNGIVIDAKLGTGEEGFDARVQAGAQFKF</sequence>
<dbReference type="AlphaFoldDB" id="F4XNL8"/>
<dbReference type="HOGENOM" id="CLU_3137797_0_0_3"/>
<accession>F4XNL8</accession>
<protein>
    <submittedName>
        <fullName evidence="1">Uncharacterized protein</fullName>
    </submittedName>
</protein>
<proteinExistence type="predicted"/>
<name>F4XNL8_9CYAN</name>
<reference evidence="2" key="1">
    <citation type="journal article" date="2011" name="Proc. Natl. Acad. Sci. U.S.A.">
        <title>Genomic insights into the physiology and ecology of the marine filamentous cyanobacterium Lyngbya majuscula.</title>
        <authorList>
            <person name="Jones A.C."/>
            <person name="Monroe E.A."/>
            <person name="Podell S."/>
            <person name="Hess W.R."/>
            <person name="Klages S."/>
            <person name="Esquenazi E."/>
            <person name="Niessen S."/>
            <person name="Hoover H."/>
            <person name="Rothmann M."/>
            <person name="Lasken R.S."/>
            <person name="Yates J.R.III."/>
            <person name="Reinhardt R."/>
            <person name="Kube M."/>
            <person name="Burkart M.D."/>
            <person name="Allen E.E."/>
            <person name="Dorrestein P.C."/>
            <person name="Gerwick W.H."/>
            <person name="Gerwick L."/>
        </authorList>
    </citation>
    <scope>NUCLEOTIDE SEQUENCE [LARGE SCALE GENOMIC DNA]</scope>
    <source>
        <strain evidence="2">3L</strain>
    </source>
</reference>
<evidence type="ECO:0000313" key="2">
    <source>
        <dbReference type="Proteomes" id="UP000003959"/>
    </source>
</evidence>
<dbReference type="EMBL" id="GL890840">
    <property type="protein sequence ID" value="EGJ34277.1"/>
    <property type="molecule type" value="Genomic_DNA"/>
</dbReference>
<keyword evidence="2" id="KW-1185">Reference proteome</keyword>
<dbReference type="Proteomes" id="UP000003959">
    <property type="component" value="Unassembled WGS sequence"/>
</dbReference>
<evidence type="ECO:0000313" key="1">
    <source>
        <dbReference type="EMBL" id="EGJ34277.1"/>
    </source>
</evidence>
<gene>
    <name evidence="1" type="ORF">LYNGBM3L_21880</name>
</gene>